<reference evidence="2" key="1">
    <citation type="journal article" date="2022" name="Plant J.">
        <title>Strategies of tolerance reflected in two North American maple genomes.</title>
        <authorList>
            <person name="McEvoy S.L."/>
            <person name="Sezen U.U."/>
            <person name="Trouern-Trend A."/>
            <person name="McMahon S.M."/>
            <person name="Schaberg P.G."/>
            <person name="Yang J."/>
            <person name="Wegrzyn J.L."/>
            <person name="Swenson N.G."/>
        </authorList>
    </citation>
    <scope>NUCLEOTIDE SEQUENCE</scope>
    <source>
        <strain evidence="2">NS2018</strain>
    </source>
</reference>
<organism evidence="2 3">
    <name type="scientific">Acer saccharum</name>
    <name type="common">Sugar maple</name>
    <dbReference type="NCBI Taxonomy" id="4024"/>
    <lineage>
        <taxon>Eukaryota</taxon>
        <taxon>Viridiplantae</taxon>
        <taxon>Streptophyta</taxon>
        <taxon>Embryophyta</taxon>
        <taxon>Tracheophyta</taxon>
        <taxon>Spermatophyta</taxon>
        <taxon>Magnoliopsida</taxon>
        <taxon>eudicotyledons</taxon>
        <taxon>Gunneridae</taxon>
        <taxon>Pentapetalae</taxon>
        <taxon>rosids</taxon>
        <taxon>malvids</taxon>
        <taxon>Sapindales</taxon>
        <taxon>Sapindaceae</taxon>
        <taxon>Hippocastanoideae</taxon>
        <taxon>Acereae</taxon>
        <taxon>Acer</taxon>
    </lineage>
</organism>
<accession>A0AA39RUA7</accession>
<dbReference type="AlphaFoldDB" id="A0AA39RUA7"/>
<reference evidence="2" key="2">
    <citation type="submission" date="2023-06" db="EMBL/GenBank/DDBJ databases">
        <authorList>
            <person name="Swenson N.G."/>
            <person name="Wegrzyn J.L."/>
            <person name="Mcevoy S.L."/>
        </authorList>
    </citation>
    <scope>NUCLEOTIDE SEQUENCE</scope>
    <source>
        <strain evidence="2">NS2018</strain>
        <tissue evidence="2">Leaf</tissue>
    </source>
</reference>
<protein>
    <submittedName>
        <fullName evidence="2">Uncharacterized protein</fullName>
    </submittedName>
</protein>
<comment type="caution">
    <text evidence="2">The sequence shown here is derived from an EMBL/GenBank/DDBJ whole genome shotgun (WGS) entry which is preliminary data.</text>
</comment>
<proteinExistence type="predicted"/>
<feature type="compositionally biased region" description="Acidic residues" evidence="1">
    <location>
        <begin position="104"/>
        <end position="123"/>
    </location>
</feature>
<dbReference type="Proteomes" id="UP001168877">
    <property type="component" value="Unassembled WGS sequence"/>
</dbReference>
<evidence type="ECO:0000313" key="2">
    <source>
        <dbReference type="EMBL" id="KAK0579738.1"/>
    </source>
</evidence>
<dbReference type="EMBL" id="JAUESC010000385">
    <property type="protein sequence ID" value="KAK0579738.1"/>
    <property type="molecule type" value="Genomic_DNA"/>
</dbReference>
<name>A0AA39RUA7_ACESA</name>
<sequence length="167" mass="19710">MAKLIIPNVYKSLPWKSEFPTDETLLDKLVGEAQKCVDKFELRGIIVEHNNSHNNSVENIHDLMDNICKKGNFKSLKYTCWKDDIATDRFTYLFNYLYMDEYESEDEDEEREDEDLEREEEEDSERKVHTSIGLPHSLIKDDQVPKAVAVFLGKLWRGIIICRRCLY</sequence>
<gene>
    <name evidence="2" type="ORF">LWI29_030749</name>
</gene>
<feature type="region of interest" description="Disordered" evidence="1">
    <location>
        <begin position="104"/>
        <end position="129"/>
    </location>
</feature>
<keyword evidence="3" id="KW-1185">Reference proteome</keyword>
<evidence type="ECO:0000256" key="1">
    <source>
        <dbReference type="SAM" id="MobiDB-lite"/>
    </source>
</evidence>
<evidence type="ECO:0000313" key="3">
    <source>
        <dbReference type="Proteomes" id="UP001168877"/>
    </source>
</evidence>